<dbReference type="SMART" id="SM00369">
    <property type="entry name" value="LRR_TYP"/>
    <property type="match status" value="6"/>
</dbReference>
<evidence type="ECO:0000256" key="9">
    <source>
        <dbReference type="ARBA" id="ARBA00023136"/>
    </source>
</evidence>
<keyword evidence="10" id="KW-0325">Glycoprotein</keyword>
<name>A0AAD8LCN3_TARER</name>
<reference evidence="14" key="1">
    <citation type="journal article" date="2023" name="bioRxiv">
        <title>Improved chromosome-level genome assembly for marigold (Tagetes erecta).</title>
        <authorList>
            <person name="Jiang F."/>
            <person name="Yuan L."/>
            <person name="Wang S."/>
            <person name="Wang H."/>
            <person name="Xu D."/>
            <person name="Wang A."/>
            <person name="Fan W."/>
        </authorList>
    </citation>
    <scope>NUCLEOTIDE SEQUENCE</scope>
    <source>
        <strain evidence="14">WSJ</strain>
        <tissue evidence="14">Leaf</tissue>
    </source>
</reference>
<sequence>MTKKICNVHFAHPLFYITLVLVLSSFTTSTTAHSWFKVTATYPGRRASNNKCIDKEKHALLHFKSYIHQDPRDFLSTWKDEEEATSDCCEWSGVTCNKQTGHVTSLDLRFGFLEGKISPLLLNLSYLNHLDLSGNSFSGTIPIFFGSTTQLVYLDLSSSLFSGTIPKFIGSMTRLRYLYLGSNGFIGIIPSELGNLTNLQLEDLDMSGISFSKADNWVNVIQSLQRLSSLSLEGCDLSHVMHPYSSSSVNSSFSSSIVTLSLIDNNLNSSMYRWLFTLTSNKLVELYLSGNKLDGVPKYLGNLCSLTYLVLDYNSMPSNFPNFLKNLSGCTSFTLQALVASSSQFTGSLSDDIINFSSLETLYLSNNQLNGTISENVWQLPKLIELDVSSNFLKGDISEKIGKSNIVNVNLSNNSIEGVSLDAHMSNLSNVEHIDLSSCKLGPHFPKWIQTMKNLSRISLANTGILDIIPKDFWNMWPSRLTYLDTSFNNISGMVTDLSSNFDHRSSIIDLSSNNFHGRIQNVSSSLEMLDLSRNKFYGEIFFLCQIVDGSLTHLDLSHNSFTGQIPDCLWNFKELKILSLGHNNLSGRLPVSIKYLTSLEVLYIPNNSFSGELPSSLQNCTELTFLDLGANKFSGNVPVWIGEKLSRLYALSLTSNNFFETIPSQLCQLVYLQILDLSMNKLCGNIPSCLNNLTSMVQDGLAINQNVHLSNNSGGEYVDHAMIKWQGGVREFGKTLQFVKIINLSSNNLTGKIPVELTGLHKLIALDLSKNALHGKIPSKIGKMKALQILDLSRNNLSGRIPSSMSQMTLLNYLDISYNNLTGRIPSGTQLQSFEPSRYTGNEGLCGLPLSKYCPGDKEKEAPPAISEIEDDEEDIDDLQRWFYIGGAAGFSIGFWLLCMALLVNRHGRHAFFHFLDNFEDWVYVKVVLFIA</sequence>
<keyword evidence="5 11" id="KW-0812">Transmembrane</keyword>
<comment type="subcellular location">
    <subcellularLocation>
        <location evidence="1">Cell membrane</location>
        <topology evidence="1">Single-pass type I membrane protein</topology>
    </subcellularLocation>
</comment>
<dbReference type="FunFam" id="3.80.10.10:FF:000111">
    <property type="entry name" value="LRR receptor-like serine/threonine-protein kinase ERECTA"/>
    <property type="match status" value="1"/>
</dbReference>
<evidence type="ECO:0000256" key="5">
    <source>
        <dbReference type="ARBA" id="ARBA00022692"/>
    </source>
</evidence>
<dbReference type="FunFam" id="3.80.10.10:FF:000095">
    <property type="entry name" value="LRR receptor-like serine/threonine-protein kinase GSO1"/>
    <property type="match status" value="1"/>
</dbReference>
<comment type="caution">
    <text evidence="14">The sequence shown here is derived from an EMBL/GenBank/DDBJ whole genome shotgun (WGS) entry which is preliminary data.</text>
</comment>
<dbReference type="PANTHER" id="PTHR48063">
    <property type="entry name" value="LRR RECEPTOR-LIKE KINASE"/>
    <property type="match status" value="1"/>
</dbReference>
<evidence type="ECO:0000256" key="8">
    <source>
        <dbReference type="ARBA" id="ARBA00022989"/>
    </source>
</evidence>
<gene>
    <name evidence="14" type="ORF">QVD17_01011</name>
</gene>
<evidence type="ECO:0000256" key="12">
    <source>
        <dbReference type="SAM" id="SignalP"/>
    </source>
</evidence>
<dbReference type="InterPro" id="IPR003591">
    <property type="entry name" value="Leu-rich_rpt_typical-subtyp"/>
</dbReference>
<evidence type="ECO:0000256" key="3">
    <source>
        <dbReference type="ARBA" id="ARBA00022475"/>
    </source>
</evidence>
<evidence type="ECO:0000256" key="1">
    <source>
        <dbReference type="ARBA" id="ARBA00004251"/>
    </source>
</evidence>
<feature type="domain" description="Leucine-rich repeat-containing N-terminal plant-type" evidence="13">
    <location>
        <begin position="54"/>
        <end position="97"/>
    </location>
</feature>
<dbReference type="GO" id="GO:0051707">
    <property type="term" value="P:response to other organism"/>
    <property type="evidence" value="ECO:0007669"/>
    <property type="project" value="UniProtKB-ARBA"/>
</dbReference>
<dbReference type="InterPro" id="IPR032675">
    <property type="entry name" value="LRR_dom_sf"/>
</dbReference>
<organism evidence="14 15">
    <name type="scientific">Tagetes erecta</name>
    <name type="common">African marigold</name>
    <dbReference type="NCBI Taxonomy" id="13708"/>
    <lineage>
        <taxon>Eukaryota</taxon>
        <taxon>Viridiplantae</taxon>
        <taxon>Streptophyta</taxon>
        <taxon>Embryophyta</taxon>
        <taxon>Tracheophyta</taxon>
        <taxon>Spermatophyta</taxon>
        <taxon>Magnoliopsida</taxon>
        <taxon>eudicotyledons</taxon>
        <taxon>Gunneridae</taxon>
        <taxon>Pentapetalae</taxon>
        <taxon>asterids</taxon>
        <taxon>campanulids</taxon>
        <taxon>Asterales</taxon>
        <taxon>Asteraceae</taxon>
        <taxon>Asteroideae</taxon>
        <taxon>Heliantheae alliance</taxon>
        <taxon>Tageteae</taxon>
        <taxon>Tagetes</taxon>
    </lineage>
</organism>
<protein>
    <recommendedName>
        <fullName evidence="13">Leucine-rich repeat-containing N-terminal plant-type domain-containing protein</fullName>
    </recommendedName>
</protein>
<dbReference type="GO" id="GO:0099402">
    <property type="term" value="P:plant organ development"/>
    <property type="evidence" value="ECO:0007669"/>
    <property type="project" value="UniProtKB-ARBA"/>
</dbReference>
<keyword evidence="9 11" id="KW-0472">Membrane</keyword>
<dbReference type="Gene3D" id="3.80.10.10">
    <property type="entry name" value="Ribonuclease Inhibitor"/>
    <property type="match status" value="5"/>
</dbReference>
<evidence type="ECO:0000256" key="10">
    <source>
        <dbReference type="ARBA" id="ARBA00023180"/>
    </source>
</evidence>
<keyword evidence="15" id="KW-1185">Reference proteome</keyword>
<feature type="chain" id="PRO_5042255151" description="Leucine-rich repeat-containing N-terminal plant-type domain-containing protein" evidence="12">
    <location>
        <begin position="33"/>
        <end position="933"/>
    </location>
</feature>
<dbReference type="SMART" id="SM00365">
    <property type="entry name" value="LRR_SD22"/>
    <property type="match status" value="5"/>
</dbReference>
<dbReference type="FunFam" id="3.80.10.10:FF:000400">
    <property type="entry name" value="Nuclear pore complex protein NUP107"/>
    <property type="match status" value="1"/>
</dbReference>
<feature type="signal peptide" evidence="12">
    <location>
        <begin position="1"/>
        <end position="32"/>
    </location>
</feature>
<dbReference type="Pfam" id="PF08263">
    <property type="entry name" value="LRRNT_2"/>
    <property type="match status" value="1"/>
</dbReference>
<dbReference type="EMBL" id="JAUHHV010000001">
    <property type="protein sequence ID" value="KAK1435250.1"/>
    <property type="molecule type" value="Genomic_DNA"/>
</dbReference>
<dbReference type="InterPro" id="IPR046956">
    <property type="entry name" value="RLP23-like"/>
</dbReference>
<comment type="similarity">
    <text evidence="2">Belongs to the RLP family.</text>
</comment>
<accession>A0AAD8LCN3</accession>
<evidence type="ECO:0000256" key="2">
    <source>
        <dbReference type="ARBA" id="ARBA00009592"/>
    </source>
</evidence>
<keyword evidence="3" id="KW-1003">Cell membrane</keyword>
<evidence type="ECO:0000256" key="11">
    <source>
        <dbReference type="SAM" id="Phobius"/>
    </source>
</evidence>
<dbReference type="SUPFAM" id="SSF52058">
    <property type="entry name" value="L domain-like"/>
    <property type="match status" value="3"/>
</dbReference>
<feature type="transmembrane region" description="Helical" evidence="11">
    <location>
        <begin position="883"/>
        <end position="905"/>
    </location>
</feature>
<proteinExistence type="inferred from homology"/>
<evidence type="ECO:0000256" key="7">
    <source>
        <dbReference type="ARBA" id="ARBA00022737"/>
    </source>
</evidence>
<keyword evidence="7" id="KW-0677">Repeat</keyword>
<keyword evidence="8 11" id="KW-1133">Transmembrane helix</keyword>
<evidence type="ECO:0000259" key="13">
    <source>
        <dbReference type="Pfam" id="PF08263"/>
    </source>
</evidence>
<dbReference type="AlphaFoldDB" id="A0AAD8LCN3"/>
<dbReference type="InterPro" id="IPR001611">
    <property type="entry name" value="Leu-rich_rpt"/>
</dbReference>
<dbReference type="Proteomes" id="UP001229421">
    <property type="component" value="Unassembled WGS sequence"/>
</dbReference>
<dbReference type="PANTHER" id="PTHR48063:SF103">
    <property type="entry name" value="LEUCINE-RICH RECEPTOR-LIKE KINASE FAMILY PROTEIN"/>
    <property type="match status" value="1"/>
</dbReference>
<evidence type="ECO:0000313" key="14">
    <source>
        <dbReference type="EMBL" id="KAK1435250.1"/>
    </source>
</evidence>
<keyword evidence="6 12" id="KW-0732">Signal</keyword>
<evidence type="ECO:0000256" key="6">
    <source>
        <dbReference type="ARBA" id="ARBA00022729"/>
    </source>
</evidence>
<dbReference type="GO" id="GO:0006952">
    <property type="term" value="P:defense response"/>
    <property type="evidence" value="ECO:0007669"/>
    <property type="project" value="UniProtKB-ARBA"/>
</dbReference>
<dbReference type="GO" id="GO:0005886">
    <property type="term" value="C:plasma membrane"/>
    <property type="evidence" value="ECO:0007669"/>
    <property type="project" value="UniProtKB-SubCell"/>
</dbReference>
<dbReference type="GO" id="GO:0009653">
    <property type="term" value="P:anatomical structure morphogenesis"/>
    <property type="evidence" value="ECO:0007669"/>
    <property type="project" value="UniProtKB-ARBA"/>
</dbReference>
<dbReference type="Pfam" id="PF00560">
    <property type="entry name" value="LRR_1"/>
    <property type="match status" value="11"/>
</dbReference>
<dbReference type="InterPro" id="IPR013210">
    <property type="entry name" value="LRR_N_plant-typ"/>
</dbReference>
<evidence type="ECO:0000256" key="4">
    <source>
        <dbReference type="ARBA" id="ARBA00022614"/>
    </source>
</evidence>
<evidence type="ECO:0000313" key="15">
    <source>
        <dbReference type="Proteomes" id="UP001229421"/>
    </source>
</evidence>
<keyword evidence="4" id="KW-0433">Leucine-rich repeat</keyword>